<evidence type="ECO:0000256" key="3">
    <source>
        <dbReference type="ARBA" id="ARBA00022679"/>
    </source>
</evidence>
<feature type="region of interest" description="Disordered" evidence="9">
    <location>
        <begin position="82"/>
        <end position="108"/>
    </location>
</feature>
<dbReference type="GO" id="GO:0005829">
    <property type="term" value="C:cytosol"/>
    <property type="evidence" value="ECO:0007669"/>
    <property type="project" value="TreeGrafter"/>
</dbReference>
<dbReference type="InterPro" id="IPR011009">
    <property type="entry name" value="Kinase-like_dom_sf"/>
</dbReference>
<dbReference type="EC" id="2.7.11.1" evidence="1"/>
<dbReference type="EMBL" id="JAEUBG010003683">
    <property type="protein sequence ID" value="KAH3682461.1"/>
    <property type="molecule type" value="Genomic_DNA"/>
</dbReference>
<dbReference type="GO" id="GO:0004674">
    <property type="term" value="F:protein serine/threonine kinase activity"/>
    <property type="evidence" value="ECO:0007669"/>
    <property type="project" value="UniProtKB-KW"/>
</dbReference>
<dbReference type="CDD" id="cd14019">
    <property type="entry name" value="STKc_Cdc7"/>
    <property type="match status" value="1"/>
</dbReference>
<name>A0A9P8TL98_WICPI</name>
<feature type="compositionally biased region" description="Acidic residues" evidence="9">
    <location>
        <begin position="1273"/>
        <end position="1290"/>
    </location>
</feature>
<keyword evidence="5" id="KW-0418">Kinase</keyword>
<feature type="compositionally biased region" description="Polar residues" evidence="9">
    <location>
        <begin position="584"/>
        <end position="605"/>
    </location>
</feature>
<dbReference type="GO" id="GO:0051726">
    <property type="term" value="P:regulation of cell cycle"/>
    <property type="evidence" value="ECO:0007669"/>
    <property type="project" value="TreeGrafter"/>
</dbReference>
<dbReference type="PANTHER" id="PTHR24054:SF0">
    <property type="entry name" value="CASEIN KINASE II SUBUNIT ALPHA"/>
    <property type="match status" value="1"/>
</dbReference>
<feature type="region of interest" description="Disordered" evidence="9">
    <location>
        <begin position="568"/>
        <end position="605"/>
    </location>
</feature>
<dbReference type="SUPFAM" id="SSF56112">
    <property type="entry name" value="Protein kinase-like (PK-like)"/>
    <property type="match status" value="1"/>
</dbReference>
<dbReference type="InterPro" id="IPR000719">
    <property type="entry name" value="Prot_kinase_dom"/>
</dbReference>
<evidence type="ECO:0000256" key="6">
    <source>
        <dbReference type="ARBA" id="ARBA00022840"/>
    </source>
</evidence>
<dbReference type="Gene3D" id="1.10.510.10">
    <property type="entry name" value="Transferase(Phosphotransferase) domain 1"/>
    <property type="match status" value="1"/>
</dbReference>
<evidence type="ECO:0000259" key="10">
    <source>
        <dbReference type="PROSITE" id="PS50011"/>
    </source>
</evidence>
<dbReference type="Proteomes" id="UP000774326">
    <property type="component" value="Unassembled WGS sequence"/>
</dbReference>
<keyword evidence="2" id="KW-0723">Serine/threonine-protein kinase</keyword>
<dbReference type="SMART" id="SM00220">
    <property type="entry name" value="S_TKc"/>
    <property type="match status" value="1"/>
</dbReference>
<gene>
    <name evidence="11" type="ORF">WICPIJ_006554</name>
</gene>
<dbReference type="Gene3D" id="3.30.200.20">
    <property type="entry name" value="Phosphorylase Kinase, domain 1"/>
    <property type="match status" value="1"/>
</dbReference>
<feature type="compositionally biased region" description="Basic residues" evidence="9">
    <location>
        <begin position="37"/>
        <end position="46"/>
    </location>
</feature>
<evidence type="ECO:0000256" key="7">
    <source>
        <dbReference type="ARBA" id="ARBA00047899"/>
    </source>
</evidence>
<organism evidence="11 12">
    <name type="scientific">Wickerhamomyces pijperi</name>
    <name type="common">Yeast</name>
    <name type="synonym">Pichia pijperi</name>
    <dbReference type="NCBI Taxonomy" id="599730"/>
    <lineage>
        <taxon>Eukaryota</taxon>
        <taxon>Fungi</taxon>
        <taxon>Dikarya</taxon>
        <taxon>Ascomycota</taxon>
        <taxon>Saccharomycotina</taxon>
        <taxon>Saccharomycetes</taxon>
        <taxon>Phaffomycetales</taxon>
        <taxon>Wickerhamomycetaceae</taxon>
        <taxon>Wickerhamomyces</taxon>
    </lineage>
</organism>
<comment type="catalytic activity">
    <reaction evidence="7">
        <text>L-threonyl-[protein] + ATP = O-phospho-L-threonyl-[protein] + ADP + H(+)</text>
        <dbReference type="Rhea" id="RHEA:46608"/>
        <dbReference type="Rhea" id="RHEA-COMP:11060"/>
        <dbReference type="Rhea" id="RHEA-COMP:11605"/>
        <dbReference type="ChEBI" id="CHEBI:15378"/>
        <dbReference type="ChEBI" id="CHEBI:30013"/>
        <dbReference type="ChEBI" id="CHEBI:30616"/>
        <dbReference type="ChEBI" id="CHEBI:61977"/>
        <dbReference type="ChEBI" id="CHEBI:456216"/>
        <dbReference type="EC" id="2.7.11.1"/>
    </reaction>
</comment>
<reference evidence="11" key="2">
    <citation type="submission" date="2021-01" db="EMBL/GenBank/DDBJ databases">
        <authorList>
            <person name="Schikora-Tamarit M.A."/>
        </authorList>
    </citation>
    <scope>NUCLEOTIDE SEQUENCE</scope>
    <source>
        <strain evidence="11">CBS2887</strain>
    </source>
</reference>
<proteinExistence type="predicted"/>
<dbReference type="Pfam" id="PF00069">
    <property type="entry name" value="Pkinase"/>
    <property type="match status" value="1"/>
</dbReference>
<feature type="region of interest" description="Disordered" evidence="9">
    <location>
        <begin position="1"/>
        <end position="70"/>
    </location>
</feature>
<evidence type="ECO:0000256" key="9">
    <source>
        <dbReference type="SAM" id="MobiDB-lite"/>
    </source>
</evidence>
<dbReference type="InterPro" id="IPR008271">
    <property type="entry name" value="Ser/Thr_kinase_AS"/>
</dbReference>
<keyword evidence="3" id="KW-0808">Transferase</keyword>
<dbReference type="PROSITE" id="PS50011">
    <property type="entry name" value="PROTEIN_KINASE_DOM"/>
    <property type="match status" value="1"/>
</dbReference>
<evidence type="ECO:0000313" key="12">
    <source>
        <dbReference type="Proteomes" id="UP000774326"/>
    </source>
</evidence>
<feature type="region of interest" description="Disordered" evidence="9">
    <location>
        <begin position="131"/>
        <end position="183"/>
    </location>
</feature>
<dbReference type="GO" id="GO:0005634">
    <property type="term" value="C:nucleus"/>
    <property type="evidence" value="ECO:0007669"/>
    <property type="project" value="TreeGrafter"/>
</dbReference>
<comment type="caution">
    <text evidence="11">The sequence shown here is derived from an EMBL/GenBank/DDBJ whole genome shotgun (WGS) entry which is preliminary data.</text>
</comment>
<evidence type="ECO:0000256" key="4">
    <source>
        <dbReference type="ARBA" id="ARBA00022741"/>
    </source>
</evidence>
<keyword evidence="4" id="KW-0547">Nucleotide-binding</keyword>
<accession>A0A9P8TL98</accession>
<sequence>MAKSTTLASSQGMTDQEPQPMNPESKASNVLSESKPKPKANPRKPKAATAALPIRRMRTRSNKSALDAEELITQEGLNPYNAELKRWTPTPSRFTTRENTPEPLTPSVSSCALSVGAHNEDLAFLDNHAADADTSLPPTSAKDSDPDDIPLSSTAKADLSTTDTRNLPVKRGGASTRGRGSKVTLKESFITPGSPLKKAVVFEESQLDPSQPSFTTGETQITVATTNAPVLQSGSPTLNNLNSRATRASTRSRNVPFLKEIIPSNKKATDPDVSLVDLDTSITEQNITEANSVLPAERIKISSEDLMIVDENNGDPSQSAPLTPNPKEIEDGLKAEINTVTNQNEGHEEKVVIPEYEKNESKTADDICIGDFDPSNSDLECSGDLLEATSKPDNSENRVRKGFSIAELITTQEATTVKHTDFLTTEQLKEEVNVGPCQDQFDNNGILKDIRQETNLVDISPPTEKISHLTSKGLSVSIAEPSCSEVPRLDLAAPISAVCDSLALESSRVNHASVDPIHANVTETGSKQDAPEKEPLDIHITTPIKEDYSDFNAMKRKINDSQLMGPQYKRLKSSSPSKIESRSGFCSPTKPSKQVFRTPSKSQGQFSPITQQKLVDRLTYGPSQVRKQEWDAHDDHDGVKEMNTEAAHTHGSDTVRKIIPDVSRISIESHDAPNSQTLTPNEPLTTLLIEEHQNLCADPFAAGQGYDHSHNSNPSGLEVSNPNAALAGSLVNESSAAENQLQVDPQVCTPVRNQGLKPFQLEEKRAPPERCIDIPKLNPLEVGPALVAPAPPDFGSQKSESSLTTAAAHTAATVTTAQTQYHDNDYYLSSEDRNVPLEVLKEMRSIQDTFVGLESKYRLINKIGEGTFSTVYKAEALDRKASYLTNQIFSSPELREKAKSKIQPKTYVALKRIYVTSSPQRIFNELQILYRLSNSPRVAPLLDTLRHEDQIIAVLPHYEHADFRDFYRDLPLQGIKHYMYELFQALAYVHAHGIIHRDIKPTNFLYHPFTKRGILVDFGLAESYQIHERVEWTQPAFCPCSTGDPYMIDEDSRLNHGYHKNDIRPSRRANRAGTRGFRAPEVLFKCPHQSPKIDIWSAGVVLLTLLSRRFPFFNSKDDVDALVELTTIFGVEEMKKAAQLHALRLTTNLSTFKKKLSIQSVVRFALQSEIRLDTLPEDSVARETYAAFEGGQSIKIQEGDSPLMKKIKTEHLNAFAVMDACFKLDPNERLTAKEILSMPFFQDKEFTRTNPFQEGYSFEFDENGENTQNYTDADGEDVPEEDDDDDVELV</sequence>
<feature type="compositionally biased region" description="Polar residues" evidence="9">
    <location>
        <begin position="1"/>
        <end position="19"/>
    </location>
</feature>
<protein>
    <recommendedName>
        <fullName evidence="1">non-specific serine/threonine protein kinase</fullName>
        <ecNumber evidence="1">2.7.11.1</ecNumber>
    </recommendedName>
</protein>
<dbReference type="InterPro" id="IPR045216">
    <property type="entry name" value="CK2_alpha"/>
</dbReference>
<evidence type="ECO:0000256" key="5">
    <source>
        <dbReference type="ARBA" id="ARBA00022777"/>
    </source>
</evidence>
<feature type="domain" description="Protein kinase" evidence="10">
    <location>
        <begin position="857"/>
        <end position="1241"/>
    </location>
</feature>
<dbReference type="PROSITE" id="PS00108">
    <property type="entry name" value="PROTEIN_KINASE_ST"/>
    <property type="match status" value="1"/>
</dbReference>
<comment type="catalytic activity">
    <reaction evidence="8">
        <text>L-seryl-[protein] + ATP = O-phospho-L-seryl-[protein] + ADP + H(+)</text>
        <dbReference type="Rhea" id="RHEA:17989"/>
        <dbReference type="Rhea" id="RHEA-COMP:9863"/>
        <dbReference type="Rhea" id="RHEA-COMP:11604"/>
        <dbReference type="ChEBI" id="CHEBI:15378"/>
        <dbReference type="ChEBI" id="CHEBI:29999"/>
        <dbReference type="ChEBI" id="CHEBI:30616"/>
        <dbReference type="ChEBI" id="CHEBI:83421"/>
        <dbReference type="ChEBI" id="CHEBI:456216"/>
        <dbReference type="EC" id="2.7.11.1"/>
    </reaction>
</comment>
<feature type="compositionally biased region" description="Polar residues" evidence="9">
    <location>
        <begin position="151"/>
        <end position="165"/>
    </location>
</feature>
<keyword evidence="12" id="KW-1185">Reference proteome</keyword>
<evidence type="ECO:0000256" key="8">
    <source>
        <dbReference type="ARBA" id="ARBA00048679"/>
    </source>
</evidence>
<evidence type="ECO:0000256" key="1">
    <source>
        <dbReference type="ARBA" id="ARBA00012513"/>
    </source>
</evidence>
<dbReference type="GO" id="GO:0005956">
    <property type="term" value="C:protein kinase CK2 complex"/>
    <property type="evidence" value="ECO:0007669"/>
    <property type="project" value="TreeGrafter"/>
</dbReference>
<reference evidence="11" key="1">
    <citation type="journal article" date="2021" name="Open Biol.">
        <title>Shared evolutionary footprints suggest mitochondrial oxidative damage underlies multiple complex I losses in fungi.</title>
        <authorList>
            <person name="Schikora-Tamarit M.A."/>
            <person name="Marcet-Houben M."/>
            <person name="Nosek J."/>
            <person name="Gabaldon T."/>
        </authorList>
    </citation>
    <scope>NUCLEOTIDE SEQUENCE</scope>
    <source>
        <strain evidence="11">CBS2887</strain>
    </source>
</reference>
<keyword evidence="6" id="KW-0067">ATP-binding</keyword>
<evidence type="ECO:0000313" key="11">
    <source>
        <dbReference type="EMBL" id="KAH3682461.1"/>
    </source>
</evidence>
<evidence type="ECO:0000256" key="2">
    <source>
        <dbReference type="ARBA" id="ARBA00022527"/>
    </source>
</evidence>
<dbReference type="GO" id="GO:0005524">
    <property type="term" value="F:ATP binding"/>
    <property type="evidence" value="ECO:0007669"/>
    <property type="project" value="UniProtKB-KW"/>
</dbReference>
<dbReference type="OrthoDB" id="10020333at2759"/>
<dbReference type="PANTHER" id="PTHR24054">
    <property type="entry name" value="CASEIN KINASE II SUBUNIT ALPHA"/>
    <property type="match status" value="1"/>
</dbReference>
<feature type="region of interest" description="Disordered" evidence="9">
    <location>
        <begin position="1259"/>
        <end position="1290"/>
    </location>
</feature>